<dbReference type="PANTHER" id="PTHR15741:SF27">
    <property type="entry name" value="TRANSCRIPTION FACTOR AP-4"/>
    <property type="match status" value="1"/>
</dbReference>
<dbReference type="AlphaFoldDB" id="A0A8H7Z8G9"/>
<dbReference type="InterPro" id="IPR036638">
    <property type="entry name" value="HLH_DNA-bd_sf"/>
</dbReference>
<reference evidence="8 9" key="1">
    <citation type="submission" date="2020-12" db="EMBL/GenBank/DDBJ databases">
        <title>Effect of drift, selection, and recombination on the evolution of hybrid genomes in Candida yeast pathogens.</title>
        <authorList>
            <person name="Mixao V."/>
            <person name="Ksiezopolska E."/>
            <person name="Saus E."/>
            <person name="Boekhout T."/>
            <person name="Gacser A."/>
            <person name="Gabaldon T."/>
        </authorList>
    </citation>
    <scope>NUCLEOTIDE SEQUENCE [LARGE SCALE GENOMIC DNA]</scope>
    <source>
        <strain evidence="8 9">BP57</strain>
    </source>
</reference>
<evidence type="ECO:0000256" key="6">
    <source>
        <dbReference type="SAM" id="MobiDB-lite"/>
    </source>
</evidence>
<name>A0A8H7Z8G9_9ASCO</name>
<comment type="subcellular location">
    <subcellularLocation>
        <location evidence="1">Nucleus</location>
    </subcellularLocation>
</comment>
<evidence type="ECO:0000256" key="2">
    <source>
        <dbReference type="ARBA" id="ARBA00023015"/>
    </source>
</evidence>
<dbReference type="PANTHER" id="PTHR15741">
    <property type="entry name" value="BASIC HELIX-LOOP-HELIX ZIP TRANSCRIPTION FACTOR"/>
    <property type="match status" value="1"/>
</dbReference>
<dbReference type="GeneID" id="93653469"/>
<dbReference type="InterPro" id="IPR011598">
    <property type="entry name" value="bHLH_dom"/>
</dbReference>
<feature type="domain" description="BHLH" evidence="7">
    <location>
        <begin position="47"/>
        <end position="99"/>
    </location>
</feature>
<dbReference type="InterPro" id="IPR057072">
    <property type="entry name" value="bHLH_INO4"/>
</dbReference>
<dbReference type="Pfam" id="PF23181">
    <property type="entry name" value="bHLH_INO4"/>
    <property type="match status" value="1"/>
</dbReference>
<dbReference type="Gene3D" id="4.10.280.10">
    <property type="entry name" value="Helix-loop-helix DNA-binding domain"/>
    <property type="match status" value="1"/>
</dbReference>
<dbReference type="GO" id="GO:0005634">
    <property type="term" value="C:nucleus"/>
    <property type="evidence" value="ECO:0007669"/>
    <property type="project" value="UniProtKB-SubCell"/>
</dbReference>
<dbReference type="Proteomes" id="UP000669133">
    <property type="component" value="Unassembled WGS sequence"/>
</dbReference>
<dbReference type="InterPro" id="IPR052207">
    <property type="entry name" value="Max-like/E-box_TFs"/>
</dbReference>
<feature type="region of interest" description="Disordered" evidence="6">
    <location>
        <begin position="1"/>
        <end position="61"/>
    </location>
</feature>
<evidence type="ECO:0000313" key="8">
    <source>
        <dbReference type="EMBL" id="KAG5417207.1"/>
    </source>
</evidence>
<proteinExistence type="predicted"/>
<evidence type="ECO:0000259" key="7">
    <source>
        <dbReference type="PROSITE" id="PS50888"/>
    </source>
</evidence>
<keyword evidence="9" id="KW-1185">Reference proteome</keyword>
<gene>
    <name evidence="8" type="ORF">I9W82_004840</name>
</gene>
<protein>
    <recommendedName>
        <fullName evidence="7">BHLH domain-containing protein</fullName>
    </recommendedName>
</protein>
<comment type="caution">
    <text evidence="8">The sequence shown here is derived from an EMBL/GenBank/DDBJ whole genome shotgun (WGS) entry which is preliminary data.</text>
</comment>
<dbReference type="RefSeq" id="XP_067546323.1">
    <property type="nucleotide sequence ID" value="XM_067693954.1"/>
</dbReference>
<dbReference type="GO" id="GO:0000978">
    <property type="term" value="F:RNA polymerase II cis-regulatory region sequence-specific DNA binding"/>
    <property type="evidence" value="ECO:0007669"/>
    <property type="project" value="TreeGrafter"/>
</dbReference>
<dbReference type="SUPFAM" id="SSF47459">
    <property type="entry name" value="HLH, helix-loop-helix DNA-binding domain"/>
    <property type="match status" value="1"/>
</dbReference>
<accession>A0A8H7Z8G9</accession>
<dbReference type="GO" id="GO:0046983">
    <property type="term" value="F:protein dimerization activity"/>
    <property type="evidence" value="ECO:0007669"/>
    <property type="project" value="InterPro"/>
</dbReference>
<evidence type="ECO:0000256" key="3">
    <source>
        <dbReference type="ARBA" id="ARBA00023125"/>
    </source>
</evidence>
<dbReference type="GO" id="GO:0000981">
    <property type="term" value="F:DNA-binding transcription factor activity, RNA polymerase II-specific"/>
    <property type="evidence" value="ECO:0007669"/>
    <property type="project" value="TreeGrafter"/>
</dbReference>
<dbReference type="SMART" id="SM00353">
    <property type="entry name" value="HLH"/>
    <property type="match status" value="1"/>
</dbReference>
<organism evidence="8 9">
    <name type="scientific">Candida metapsilosis</name>
    <dbReference type="NCBI Taxonomy" id="273372"/>
    <lineage>
        <taxon>Eukaryota</taxon>
        <taxon>Fungi</taxon>
        <taxon>Dikarya</taxon>
        <taxon>Ascomycota</taxon>
        <taxon>Saccharomycotina</taxon>
        <taxon>Pichiomycetes</taxon>
        <taxon>Debaryomycetaceae</taxon>
        <taxon>Candida/Lodderomyces clade</taxon>
        <taxon>Candida</taxon>
    </lineage>
</organism>
<evidence type="ECO:0000256" key="5">
    <source>
        <dbReference type="ARBA" id="ARBA00023242"/>
    </source>
</evidence>
<feature type="compositionally biased region" description="Polar residues" evidence="6">
    <location>
        <begin position="15"/>
        <end position="29"/>
    </location>
</feature>
<keyword evidence="2" id="KW-0805">Transcription regulation</keyword>
<evidence type="ECO:0000313" key="9">
    <source>
        <dbReference type="Proteomes" id="UP000669133"/>
    </source>
</evidence>
<dbReference type="PROSITE" id="PS50888">
    <property type="entry name" value="BHLH"/>
    <property type="match status" value="1"/>
</dbReference>
<keyword evidence="5" id="KW-0539">Nucleus</keyword>
<keyword evidence="4" id="KW-0804">Transcription</keyword>
<dbReference type="EMBL" id="JAEOAQ010000007">
    <property type="protein sequence ID" value="KAG5417207.1"/>
    <property type="molecule type" value="Genomic_DNA"/>
</dbReference>
<evidence type="ECO:0000256" key="4">
    <source>
        <dbReference type="ARBA" id="ARBA00023163"/>
    </source>
</evidence>
<dbReference type="OrthoDB" id="5778525at2759"/>
<sequence>MQNPSSISPKEEPITCSTSPEGNDTGSDASTSKKKKKTKSTNLSDEQKKAHHIASEQKRRENIRAEFDKLVSLTPNLTEQESRSELNILTKSADYIDQLREENIKLIELCREKGIEVPEELIYKGPQNDGSDIAI</sequence>
<feature type="compositionally biased region" description="Basic and acidic residues" evidence="6">
    <location>
        <begin position="45"/>
        <end position="61"/>
    </location>
</feature>
<evidence type="ECO:0000256" key="1">
    <source>
        <dbReference type="ARBA" id="ARBA00004123"/>
    </source>
</evidence>
<keyword evidence="3" id="KW-0238">DNA-binding</keyword>